<organism evidence="1 2">
    <name type="scientific">Nitrolancea hollandica Lb</name>
    <dbReference type="NCBI Taxonomy" id="1129897"/>
    <lineage>
        <taxon>Bacteria</taxon>
        <taxon>Pseudomonadati</taxon>
        <taxon>Thermomicrobiota</taxon>
        <taxon>Thermomicrobia</taxon>
        <taxon>Sphaerobacterales</taxon>
        <taxon>Sphaerobacterineae</taxon>
        <taxon>Sphaerobacteraceae</taxon>
        <taxon>Nitrolancea</taxon>
    </lineage>
</organism>
<reference evidence="1 2" key="1">
    <citation type="journal article" date="2012" name="ISME J.">
        <title>Nitrification expanded: discovery, physiology and genomics of a nitrite-oxidizing bacterium from the phylum Chloroflexi.</title>
        <authorList>
            <person name="Sorokin D.Y."/>
            <person name="Lucker S."/>
            <person name="Vejmelkova D."/>
            <person name="Kostrikina N.A."/>
            <person name="Kleerebezem R."/>
            <person name="Rijpstra W.I."/>
            <person name="Damste J.S."/>
            <person name="Le Paslier D."/>
            <person name="Muyzer G."/>
            <person name="Wagner M."/>
            <person name="van Loosdrecht M.C."/>
            <person name="Daims H."/>
        </authorList>
    </citation>
    <scope>NUCLEOTIDE SEQUENCE [LARGE SCALE GENOMIC DNA]</scope>
    <source>
        <strain evidence="2">none</strain>
    </source>
</reference>
<proteinExistence type="predicted"/>
<sequence>MVRLSYRAMTPNVSASRTTKATVLNGISVPHLSRTSEHLMISPGPSIIPDTYCVKILHGA</sequence>
<dbReference type="AlphaFoldDB" id="I4EJD7"/>
<gene>
    <name evidence="1" type="ORF">NITHO_3970007</name>
</gene>
<dbReference type="Proteomes" id="UP000004221">
    <property type="component" value="Unassembled WGS sequence"/>
</dbReference>
<accession>I4EJD7</accession>
<comment type="caution">
    <text evidence="1">The sequence shown here is derived from an EMBL/GenBank/DDBJ whole genome shotgun (WGS) entry which is preliminary data.</text>
</comment>
<name>I4EJD7_9BACT</name>
<evidence type="ECO:0000313" key="1">
    <source>
        <dbReference type="EMBL" id="CCF84799.1"/>
    </source>
</evidence>
<protein>
    <submittedName>
        <fullName evidence="1">Uncharacterized protein</fullName>
    </submittedName>
</protein>
<evidence type="ECO:0000313" key="2">
    <source>
        <dbReference type="Proteomes" id="UP000004221"/>
    </source>
</evidence>
<dbReference type="EMBL" id="CAGS01000331">
    <property type="protein sequence ID" value="CCF84799.1"/>
    <property type="molecule type" value="Genomic_DNA"/>
</dbReference>
<keyword evidence="2" id="KW-1185">Reference proteome</keyword>